<protein>
    <submittedName>
        <fullName evidence="2">Uncharacterized protein LOC109108690</fullName>
    </submittedName>
</protein>
<dbReference type="Proteomes" id="UP001155660">
    <property type="component" value="Chromosome A1"/>
</dbReference>
<dbReference type="AlphaFoldDB" id="A0A9Q9Y8W7"/>
<dbReference type="GeneID" id="109108690"/>
<dbReference type="PROSITE" id="PS00028">
    <property type="entry name" value="ZINC_FINGER_C2H2_1"/>
    <property type="match status" value="2"/>
</dbReference>
<organism evidence="2">
    <name type="scientific">Cyprinus carpio</name>
    <name type="common">Common carp</name>
    <dbReference type="NCBI Taxonomy" id="7962"/>
    <lineage>
        <taxon>Eukaryota</taxon>
        <taxon>Metazoa</taxon>
        <taxon>Chordata</taxon>
        <taxon>Craniata</taxon>
        <taxon>Vertebrata</taxon>
        <taxon>Euteleostomi</taxon>
        <taxon>Actinopterygii</taxon>
        <taxon>Neopterygii</taxon>
        <taxon>Teleostei</taxon>
        <taxon>Ostariophysi</taxon>
        <taxon>Cypriniformes</taxon>
        <taxon>Cyprinidae</taxon>
        <taxon>Cyprininae</taxon>
        <taxon>Cyprinus</taxon>
    </lineage>
</organism>
<evidence type="ECO:0000259" key="1">
    <source>
        <dbReference type="PROSITE" id="PS00028"/>
    </source>
</evidence>
<name>A0A9Q9Y8W7_CYPCA</name>
<feature type="domain" description="C2H2-type" evidence="1">
    <location>
        <begin position="37"/>
        <end position="60"/>
    </location>
</feature>
<dbReference type="PANTHER" id="PTHR31025">
    <property type="entry name" value="SI:CH211-196P9.1-RELATED"/>
    <property type="match status" value="1"/>
</dbReference>
<accession>A0A9Q9Y8W7</accession>
<dbReference type="KEGG" id="ccar:109108690"/>
<dbReference type="RefSeq" id="XP_042615797.1">
    <property type="nucleotide sequence ID" value="XM_042759863.1"/>
</dbReference>
<evidence type="ECO:0000313" key="2">
    <source>
        <dbReference type="RefSeq" id="XP_042615797.1"/>
    </source>
</evidence>
<feature type="domain" description="C2H2-type" evidence="1">
    <location>
        <begin position="5"/>
        <end position="26"/>
    </location>
</feature>
<dbReference type="OrthoDB" id="8913938at2759"/>
<sequence length="254" mass="28504">MGWPCKLCSTVVPGKSDILKHYRLHHGTFGHSHALPCIHIDCPCSFKSWSSFRSHLSRYHPEAKSLNSPQVNEEFRRCTAVPLEATFMSQLDKHTPKLLELFSAKGGATGQRIKNLMMELIQDPSATAVKKRDVTLRCLFEYMGESGQELISDYFGAAETTVHEDLKMKNMIIYVCREPDAVGIIIEGIPVLTNLGNLAKACCLLLGLTYALNLEYPSKVSKTFEVFQRLFVGLDTLRPKPSPKFMTLKNKLLA</sequence>
<proteinExistence type="predicted"/>
<gene>
    <name evidence="2" type="primary">LOC109108690</name>
</gene>
<reference evidence="2" key="1">
    <citation type="submission" date="2025-08" db="UniProtKB">
        <authorList>
            <consortium name="RefSeq"/>
        </authorList>
    </citation>
    <scope>IDENTIFICATION</scope>
    <source>
        <tissue evidence="2">Muscle</tissue>
    </source>
</reference>
<dbReference type="PANTHER" id="PTHR31025:SF31">
    <property type="entry name" value="SI:CH211-166E11.5"/>
    <property type="match status" value="1"/>
</dbReference>
<dbReference type="SMART" id="SM00355">
    <property type="entry name" value="ZnF_C2H2"/>
    <property type="match status" value="2"/>
</dbReference>
<dbReference type="InterPro" id="IPR013087">
    <property type="entry name" value="Znf_C2H2_type"/>
</dbReference>
<dbReference type="Gene3D" id="3.30.160.60">
    <property type="entry name" value="Classic Zinc Finger"/>
    <property type="match status" value="1"/>
</dbReference>